<organism evidence="2 3">
    <name type="scientific">Stylosanthes scabra</name>
    <dbReference type="NCBI Taxonomy" id="79078"/>
    <lineage>
        <taxon>Eukaryota</taxon>
        <taxon>Viridiplantae</taxon>
        <taxon>Streptophyta</taxon>
        <taxon>Embryophyta</taxon>
        <taxon>Tracheophyta</taxon>
        <taxon>Spermatophyta</taxon>
        <taxon>Magnoliopsida</taxon>
        <taxon>eudicotyledons</taxon>
        <taxon>Gunneridae</taxon>
        <taxon>Pentapetalae</taxon>
        <taxon>rosids</taxon>
        <taxon>fabids</taxon>
        <taxon>Fabales</taxon>
        <taxon>Fabaceae</taxon>
        <taxon>Papilionoideae</taxon>
        <taxon>50 kb inversion clade</taxon>
        <taxon>dalbergioids sensu lato</taxon>
        <taxon>Dalbergieae</taxon>
        <taxon>Pterocarpus clade</taxon>
        <taxon>Stylosanthes</taxon>
    </lineage>
</organism>
<dbReference type="Proteomes" id="UP001341840">
    <property type="component" value="Unassembled WGS sequence"/>
</dbReference>
<name>A0ABU6SR45_9FABA</name>
<accession>A0ABU6SR45</accession>
<feature type="compositionally biased region" description="Acidic residues" evidence="1">
    <location>
        <begin position="92"/>
        <end position="105"/>
    </location>
</feature>
<keyword evidence="3" id="KW-1185">Reference proteome</keyword>
<reference evidence="2 3" key="1">
    <citation type="journal article" date="2023" name="Plants (Basel)">
        <title>Bridging the Gap: Combining Genomics and Transcriptomics Approaches to Understand Stylosanthes scabra, an Orphan Legume from the Brazilian Caatinga.</title>
        <authorList>
            <person name="Ferreira-Neto J.R.C."/>
            <person name="da Silva M.D."/>
            <person name="Binneck E."/>
            <person name="de Melo N.F."/>
            <person name="da Silva R.H."/>
            <person name="de Melo A.L.T.M."/>
            <person name="Pandolfi V."/>
            <person name="Bustamante F.O."/>
            <person name="Brasileiro-Vidal A.C."/>
            <person name="Benko-Iseppon A.M."/>
        </authorList>
    </citation>
    <scope>NUCLEOTIDE SEQUENCE [LARGE SCALE GENOMIC DNA]</scope>
    <source>
        <tissue evidence="2">Leaves</tissue>
    </source>
</reference>
<protein>
    <submittedName>
        <fullName evidence="2">Uncharacterized protein</fullName>
    </submittedName>
</protein>
<evidence type="ECO:0000313" key="2">
    <source>
        <dbReference type="EMBL" id="MED6138906.1"/>
    </source>
</evidence>
<feature type="compositionally biased region" description="Low complexity" evidence="1">
    <location>
        <begin position="80"/>
        <end position="91"/>
    </location>
</feature>
<comment type="caution">
    <text evidence="2">The sequence shown here is derived from an EMBL/GenBank/DDBJ whole genome shotgun (WGS) entry which is preliminary data.</text>
</comment>
<evidence type="ECO:0000313" key="3">
    <source>
        <dbReference type="Proteomes" id="UP001341840"/>
    </source>
</evidence>
<gene>
    <name evidence="2" type="ORF">PIB30_078941</name>
</gene>
<sequence length="168" mass="19397">MLDEKRHIILRTMGTVEQKYVRRIAYRLLDMLPPLEYKFKLFWLEGDDHVRAMFELHHRYGRRQVTEFLAEMWNVGRSDSGLSSSGSGCVDDGSDEEFLSETDDSSDSFEEAQYVAEMHQVRRVLLPASVAIPNLSDVSSYFHTLAVISTRCTWMLCRRSPEKVLEGA</sequence>
<dbReference type="EMBL" id="JASCZI010061520">
    <property type="protein sequence ID" value="MED6138906.1"/>
    <property type="molecule type" value="Genomic_DNA"/>
</dbReference>
<evidence type="ECO:0000256" key="1">
    <source>
        <dbReference type="SAM" id="MobiDB-lite"/>
    </source>
</evidence>
<feature type="region of interest" description="Disordered" evidence="1">
    <location>
        <begin position="80"/>
        <end position="105"/>
    </location>
</feature>
<proteinExistence type="predicted"/>